<accession>A0A6B1D601</accession>
<evidence type="ECO:0000256" key="1">
    <source>
        <dbReference type="ARBA" id="ARBA00012162"/>
    </source>
</evidence>
<dbReference type="InterPro" id="IPR014776">
    <property type="entry name" value="4pyrrole_Mease_sub2"/>
</dbReference>
<evidence type="ECO:0000256" key="3">
    <source>
        <dbReference type="ARBA" id="ARBA00022679"/>
    </source>
</evidence>
<dbReference type="InterPro" id="IPR000878">
    <property type="entry name" value="4pyrrol_Mease"/>
</dbReference>
<evidence type="ECO:0000313" key="8">
    <source>
        <dbReference type="EMBL" id="MYC94984.1"/>
    </source>
</evidence>
<dbReference type="InterPro" id="IPR003043">
    <property type="entry name" value="Uropor_MeTrfase_CS"/>
</dbReference>
<evidence type="ECO:0000259" key="7">
    <source>
        <dbReference type="Pfam" id="PF00590"/>
    </source>
</evidence>
<dbReference type="NCBIfam" id="TIGR01469">
    <property type="entry name" value="cobA_cysG_Cterm"/>
    <property type="match status" value="1"/>
</dbReference>
<keyword evidence="2 6" id="KW-0489">Methyltransferase</keyword>
<sequence length="263" mass="27219">MKGKAYLVGAGPGRADLISVRGLALLRAADVVIYDRLIARELLDEVRPQAERIFVGKRGFGPRTVQQEDINALLVERVGAGLQVVRLKGGDGFVFGRGGEECAALAAAGLPFEVVPGISAAIAAPAYAGIPVTHRGQASAFTVVAGFEDPTKDGSNTDWSAMANAPTLVVLMGVRSAAKICDALVARGRDPECPAAAIASASTIHQKVARSTVAGLPQAMESAGISAPAVLVFGDVVELHDQLAWFTPEEGGRGFVPLGKPED</sequence>
<dbReference type="FunFam" id="3.30.950.10:FF:000001">
    <property type="entry name" value="Siroheme synthase"/>
    <property type="match status" value="1"/>
</dbReference>
<comment type="caution">
    <text evidence="8">The sequence shown here is derived from an EMBL/GenBank/DDBJ whole genome shotgun (WGS) entry which is preliminary data.</text>
</comment>
<evidence type="ECO:0000256" key="4">
    <source>
        <dbReference type="ARBA" id="ARBA00022691"/>
    </source>
</evidence>
<dbReference type="EMBL" id="VXMH01000037">
    <property type="protein sequence ID" value="MYC94984.1"/>
    <property type="molecule type" value="Genomic_DNA"/>
</dbReference>
<dbReference type="PROSITE" id="PS00840">
    <property type="entry name" value="SUMT_2"/>
    <property type="match status" value="1"/>
</dbReference>
<comment type="similarity">
    <text evidence="6">Belongs to the precorrin methyltransferase family.</text>
</comment>
<protein>
    <recommendedName>
        <fullName evidence="1">uroporphyrinogen-III C-methyltransferase</fullName>
        <ecNumber evidence="1">2.1.1.107</ecNumber>
    </recommendedName>
</protein>
<dbReference type="Gene3D" id="3.40.1010.10">
    <property type="entry name" value="Cobalt-precorrin-4 Transmethylase, Domain 1"/>
    <property type="match status" value="1"/>
</dbReference>
<reference evidence="8" key="1">
    <citation type="submission" date="2019-09" db="EMBL/GenBank/DDBJ databases">
        <title>Characterisation of the sponge microbiome using genome-centric metagenomics.</title>
        <authorList>
            <person name="Engelberts J.P."/>
            <person name="Robbins S.J."/>
            <person name="De Goeij J.M."/>
            <person name="Aranda M."/>
            <person name="Bell S.C."/>
            <person name="Webster N.S."/>
        </authorList>
    </citation>
    <scope>NUCLEOTIDE SEQUENCE</scope>
    <source>
        <strain evidence="8">SB0661_bin_32</strain>
    </source>
</reference>
<dbReference type="GO" id="GO:0019354">
    <property type="term" value="P:siroheme biosynthetic process"/>
    <property type="evidence" value="ECO:0007669"/>
    <property type="project" value="InterPro"/>
</dbReference>
<dbReference type="AlphaFoldDB" id="A0A6B1D601"/>
<keyword evidence="5" id="KW-0627">Porphyrin biosynthesis</keyword>
<dbReference type="Gene3D" id="3.30.950.10">
    <property type="entry name" value="Methyltransferase, Cobalt-precorrin-4 Transmethylase, Domain 2"/>
    <property type="match status" value="1"/>
</dbReference>
<dbReference type="InterPro" id="IPR035996">
    <property type="entry name" value="4pyrrol_Methylase_sf"/>
</dbReference>
<keyword evidence="3 6" id="KW-0808">Transferase</keyword>
<dbReference type="CDD" id="cd11642">
    <property type="entry name" value="SUMT"/>
    <property type="match status" value="1"/>
</dbReference>
<dbReference type="EC" id="2.1.1.107" evidence="1"/>
<dbReference type="PANTHER" id="PTHR45790">
    <property type="entry name" value="SIROHEME SYNTHASE-RELATED"/>
    <property type="match status" value="1"/>
</dbReference>
<dbReference type="GO" id="GO:0004851">
    <property type="term" value="F:uroporphyrin-III C-methyltransferase activity"/>
    <property type="evidence" value="ECO:0007669"/>
    <property type="project" value="UniProtKB-EC"/>
</dbReference>
<name>A0A6B1D601_9CHLR</name>
<gene>
    <name evidence="8" type="primary">cobA</name>
    <name evidence="8" type="ORF">F4X14_08425</name>
</gene>
<dbReference type="NCBIfam" id="NF004790">
    <property type="entry name" value="PRK06136.1"/>
    <property type="match status" value="1"/>
</dbReference>
<dbReference type="InterPro" id="IPR050161">
    <property type="entry name" value="Siro_Cobalamin_biosynth"/>
</dbReference>
<evidence type="ECO:0000256" key="6">
    <source>
        <dbReference type="RuleBase" id="RU003960"/>
    </source>
</evidence>
<organism evidence="8">
    <name type="scientific">Caldilineaceae bacterium SB0661_bin_32</name>
    <dbReference type="NCBI Taxonomy" id="2605255"/>
    <lineage>
        <taxon>Bacteria</taxon>
        <taxon>Bacillati</taxon>
        <taxon>Chloroflexota</taxon>
        <taxon>Caldilineae</taxon>
        <taxon>Caldilineales</taxon>
        <taxon>Caldilineaceae</taxon>
    </lineage>
</organism>
<evidence type="ECO:0000256" key="2">
    <source>
        <dbReference type="ARBA" id="ARBA00022603"/>
    </source>
</evidence>
<dbReference type="GO" id="GO:0032259">
    <property type="term" value="P:methylation"/>
    <property type="evidence" value="ECO:0007669"/>
    <property type="project" value="UniProtKB-KW"/>
</dbReference>
<dbReference type="PANTHER" id="PTHR45790:SF3">
    <property type="entry name" value="S-ADENOSYL-L-METHIONINE-DEPENDENT UROPORPHYRINOGEN III METHYLTRANSFERASE, CHLOROPLASTIC"/>
    <property type="match status" value="1"/>
</dbReference>
<keyword evidence="4" id="KW-0949">S-adenosyl-L-methionine</keyword>
<dbReference type="FunFam" id="3.40.1010.10:FF:000001">
    <property type="entry name" value="Siroheme synthase"/>
    <property type="match status" value="1"/>
</dbReference>
<feature type="domain" description="Tetrapyrrole methylase" evidence="7">
    <location>
        <begin position="6"/>
        <end position="215"/>
    </location>
</feature>
<dbReference type="InterPro" id="IPR006366">
    <property type="entry name" value="CobA/CysG_C"/>
</dbReference>
<evidence type="ECO:0000256" key="5">
    <source>
        <dbReference type="ARBA" id="ARBA00023244"/>
    </source>
</evidence>
<proteinExistence type="inferred from homology"/>
<dbReference type="InterPro" id="IPR014777">
    <property type="entry name" value="4pyrrole_Mease_sub1"/>
</dbReference>
<dbReference type="SUPFAM" id="SSF53790">
    <property type="entry name" value="Tetrapyrrole methylase"/>
    <property type="match status" value="1"/>
</dbReference>
<dbReference type="Pfam" id="PF00590">
    <property type="entry name" value="TP_methylase"/>
    <property type="match status" value="1"/>
</dbReference>